<dbReference type="Pfam" id="PF25927">
    <property type="entry name" value="DUF7972"/>
    <property type="match status" value="1"/>
</dbReference>
<dbReference type="RefSeq" id="WP_157688004.1">
    <property type="nucleotide sequence ID" value="NZ_CP034345.1"/>
</dbReference>
<feature type="region of interest" description="Disordered" evidence="1">
    <location>
        <begin position="344"/>
        <end position="363"/>
    </location>
</feature>
<keyword evidence="4" id="KW-1185">Reference proteome</keyword>
<dbReference type="Proteomes" id="UP000428325">
    <property type="component" value="Chromosome"/>
</dbReference>
<evidence type="ECO:0008006" key="5">
    <source>
        <dbReference type="Google" id="ProtNLM"/>
    </source>
</evidence>
<dbReference type="EMBL" id="CP034345">
    <property type="protein sequence ID" value="QGX93767.1"/>
    <property type="molecule type" value="Genomic_DNA"/>
</dbReference>
<dbReference type="InterPro" id="IPR058278">
    <property type="entry name" value="DUF7972"/>
</dbReference>
<sequence length="363" mass="40002">MSDSEGSRPSDTMRERVPESSRKFWLLLNANRWLVAAGISGGVFLALAIVGQLHPIGTLALFSQADPIETLFQGLLTSIITAVTLVLTLSQLVLSQEQGPIGDQRERMEGAMAFRKDVEDVIKEPVSPAQPSAFLRSLVKLTKRHTDALQDAIADIDNDNLNDQVAAFTENVKKNADAVQNNLEGSQFGEFDVVFSALNYNYSWKLYAARRIRAENEDLLTEEAHHAFDELINALELFGPAREHFKTLYFQWALIDLSRTMLYASIPALLTAVAGIVYLEPALFPGTVFGVRTLVVVVSAGVAISLLPFAFLLSYILRIVTVTKRTLSIGPFILRETDRSRDLDWGETEAKSGENSGVGDKGE</sequence>
<dbReference type="GeneID" id="43368405"/>
<feature type="transmembrane region" description="Helical" evidence="2">
    <location>
        <begin position="291"/>
        <end position="317"/>
    </location>
</feature>
<organism evidence="3 4">
    <name type="scientific">Haloplanus rallus</name>
    <dbReference type="NCBI Taxonomy" id="1816183"/>
    <lineage>
        <taxon>Archaea</taxon>
        <taxon>Methanobacteriati</taxon>
        <taxon>Methanobacteriota</taxon>
        <taxon>Stenosarchaea group</taxon>
        <taxon>Halobacteria</taxon>
        <taxon>Halobacteriales</taxon>
        <taxon>Haloferacaceae</taxon>
        <taxon>Haloplanus</taxon>
    </lineage>
</organism>
<dbReference type="OrthoDB" id="202254at2157"/>
<evidence type="ECO:0000313" key="4">
    <source>
        <dbReference type="Proteomes" id="UP000428325"/>
    </source>
</evidence>
<name>A0A6B9F5T5_9EURY</name>
<protein>
    <recommendedName>
        <fullName evidence="5">DUF4239 domain-containing protein</fullName>
    </recommendedName>
</protein>
<keyword evidence="2" id="KW-1133">Transmembrane helix</keyword>
<evidence type="ECO:0000256" key="1">
    <source>
        <dbReference type="SAM" id="MobiDB-lite"/>
    </source>
</evidence>
<evidence type="ECO:0000256" key="2">
    <source>
        <dbReference type="SAM" id="Phobius"/>
    </source>
</evidence>
<dbReference type="AlphaFoldDB" id="A0A6B9F5T5"/>
<evidence type="ECO:0000313" key="3">
    <source>
        <dbReference type="EMBL" id="QGX93767.1"/>
    </source>
</evidence>
<feature type="transmembrane region" description="Helical" evidence="2">
    <location>
        <begin position="33"/>
        <end position="51"/>
    </location>
</feature>
<feature type="transmembrane region" description="Helical" evidence="2">
    <location>
        <begin position="261"/>
        <end position="279"/>
    </location>
</feature>
<accession>A0A6B9F5T5</accession>
<reference evidence="3 4" key="1">
    <citation type="submission" date="2018-12" db="EMBL/GenBank/DDBJ databases">
        <title>Complete genome sequence of Haloplanus rallus MBLA0036.</title>
        <authorList>
            <person name="Nam Y.-d."/>
            <person name="Kang J."/>
            <person name="Chung W.-H."/>
            <person name="Park Y.S."/>
        </authorList>
    </citation>
    <scope>NUCLEOTIDE SEQUENCE [LARGE SCALE GENOMIC DNA]</scope>
    <source>
        <strain evidence="3 4">MBLA0036</strain>
    </source>
</reference>
<gene>
    <name evidence="3" type="ORF">EI982_02670</name>
</gene>
<feature type="transmembrane region" description="Helical" evidence="2">
    <location>
        <begin position="71"/>
        <end position="94"/>
    </location>
</feature>
<dbReference type="KEGG" id="hra:EI982_02670"/>
<keyword evidence="2" id="KW-0472">Membrane</keyword>
<keyword evidence="2" id="KW-0812">Transmembrane</keyword>
<proteinExistence type="predicted"/>